<gene>
    <name evidence="2" type="ORF">H9S92_17795</name>
</gene>
<protein>
    <submittedName>
        <fullName evidence="2">Uncharacterized protein</fullName>
    </submittedName>
</protein>
<organism evidence="2 3">
    <name type="scientific">Neolewinella lacunae</name>
    <dbReference type="NCBI Taxonomy" id="1517758"/>
    <lineage>
        <taxon>Bacteria</taxon>
        <taxon>Pseudomonadati</taxon>
        <taxon>Bacteroidota</taxon>
        <taxon>Saprospiria</taxon>
        <taxon>Saprospirales</taxon>
        <taxon>Lewinellaceae</taxon>
        <taxon>Neolewinella</taxon>
    </lineage>
</organism>
<accession>A0A923TEK8</accession>
<dbReference type="RefSeq" id="WP_187468051.1">
    <property type="nucleotide sequence ID" value="NZ_JACSIT010000147.1"/>
</dbReference>
<proteinExistence type="predicted"/>
<dbReference type="Proteomes" id="UP000650081">
    <property type="component" value="Unassembled WGS sequence"/>
</dbReference>
<keyword evidence="3" id="KW-1185">Reference proteome</keyword>
<sequence length="69" mass="7876">MRTLEIILGIIIGAIGLIYLNDAIGALAYEETYKYVYKIGSTNTIFFVDQFQGLLFLMEPLPLDVYLPW</sequence>
<dbReference type="EMBL" id="JACSIT010000147">
    <property type="protein sequence ID" value="MBC6996027.1"/>
    <property type="molecule type" value="Genomic_DNA"/>
</dbReference>
<keyword evidence="1" id="KW-0472">Membrane</keyword>
<comment type="caution">
    <text evidence="2">The sequence shown here is derived from an EMBL/GenBank/DDBJ whole genome shotgun (WGS) entry which is preliminary data.</text>
</comment>
<evidence type="ECO:0000256" key="1">
    <source>
        <dbReference type="SAM" id="Phobius"/>
    </source>
</evidence>
<evidence type="ECO:0000313" key="3">
    <source>
        <dbReference type="Proteomes" id="UP000650081"/>
    </source>
</evidence>
<reference evidence="2" key="1">
    <citation type="submission" date="2020-08" db="EMBL/GenBank/DDBJ databases">
        <title>Lewinella bacteria from marine environments.</title>
        <authorList>
            <person name="Zhong Y."/>
        </authorList>
    </citation>
    <scope>NUCLEOTIDE SEQUENCE</scope>
    <source>
        <strain evidence="2">KCTC 42187</strain>
    </source>
</reference>
<dbReference type="AlphaFoldDB" id="A0A923TEK8"/>
<keyword evidence="1" id="KW-0812">Transmembrane</keyword>
<name>A0A923TEK8_9BACT</name>
<keyword evidence="1" id="KW-1133">Transmembrane helix</keyword>
<evidence type="ECO:0000313" key="2">
    <source>
        <dbReference type="EMBL" id="MBC6996027.1"/>
    </source>
</evidence>
<feature type="transmembrane region" description="Helical" evidence="1">
    <location>
        <begin position="6"/>
        <end position="29"/>
    </location>
</feature>